<organism evidence="1 2">
    <name type="scientific">Aequorivita antarctica</name>
    <dbReference type="NCBI Taxonomy" id="153266"/>
    <lineage>
        <taxon>Bacteria</taxon>
        <taxon>Pseudomonadati</taxon>
        <taxon>Bacteroidota</taxon>
        <taxon>Flavobacteriia</taxon>
        <taxon>Flavobacteriales</taxon>
        <taxon>Flavobacteriaceae</taxon>
        <taxon>Aequorivita</taxon>
    </lineage>
</organism>
<sequence length="114" mass="12573">MDLKDFIKQTLIQITDGVKDAQEYIKDSGAYINPEGFHDGENLKSGYRGEYRHVQKVKLSVAVNVVENSELKGGVGIISVFSAGVSSKVSDVNTITNRIEFEIPISLPVMDIEK</sequence>
<keyword evidence="2" id="KW-1185">Reference proteome</keyword>
<reference evidence="1 2" key="1">
    <citation type="submission" date="2019-08" db="EMBL/GenBank/DDBJ databases">
        <title>Genome of Aequorivita antarctica SW49 (type strain).</title>
        <authorList>
            <person name="Bowman J.P."/>
        </authorList>
    </citation>
    <scope>NUCLEOTIDE SEQUENCE [LARGE SCALE GENOMIC DNA]</scope>
    <source>
        <strain evidence="1 2">SW49</strain>
    </source>
</reference>
<evidence type="ECO:0000313" key="1">
    <source>
        <dbReference type="EMBL" id="TXD72084.1"/>
    </source>
</evidence>
<evidence type="ECO:0000313" key="2">
    <source>
        <dbReference type="Proteomes" id="UP000321497"/>
    </source>
</evidence>
<dbReference type="AlphaFoldDB" id="A0A5C6YWS5"/>
<protein>
    <submittedName>
        <fullName evidence="1">Uncharacterized protein</fullName>
    </submittedName>
</protein>
<name>A0A5C6YWS5_9FLAO</name>
<dbReference type="EMBL" id="VORT01000010">
    <property type="protein sequence ID" value="TXD72084.1"/>
    <property type="molecule type" value="Genomic_DNA"/>
</dbReference>
<gene>
    <name evidence="1" type="ORF">ESU54_13580</name>
</gene>
<comment type="caution">
    <text evidence="1">The sequence shown here is derived from an EMBL/GenBank/DDBJ whole genome shotgun (WGS) entry which is preliminary data.</text>
</comment>
<proteinExistence type="predicted"/>
<accession>A0A5C6YWS5</accession>
<dbReference type="Proteomes" id="UP000321497">
    <property type="component" value="Unassembled WGS sequence"/>
</dbReference>
<dbReference type="RefSeq" id="WP_146848137.1">
    <property type="nucleotide sequence ID" value="NZ_VORT01000010.1"/>
</dbReference>